<organism evidence="3 4">
    <name type="scientific">Ilumatobacter fluminis</name>
    <dbReference type="NCBI Taxonomy" id="467091"/>
    <lineage>
        <taxon>Bacteria</taxon>
        <taxon>Bacillati</taxon>
        <taxon>Actinomycetota</taxon>
        <taxon>Acidimicrobiia</taxon>
        <taxon>Acidimicrobiales</taxon>
        <taxon>Ilumatobacteraceae</taxon>
        <taxon>Ilumatobacter</taxon>
    </lineage>
</organism>
<feature type="compositionally biased region" description="Polar residues" evidence="1">
    <location>
        <begin position="131"/>
        <end position="142"/>
    </location>
</feature>
<dbReference type="AlphaFoldDB" id="A0A4R7I1W5"/>
<keyword evidence="4" id="KW-1185">Reference proteome</keyword>
<keyword evidence="2" id="KW-0812">Transmembrane</keyword>
<accession>A0A4R7I1W5</accession>
<dbReference type="EMBL" id="SOAU01000001">
    <property type="protein sequence ID" value="TDT16606.1"/>
    <property type="molecule type" value="Genomic_DNA"/>
</dbReference>
<keyword evidence="2" id="KW-1133">Transmembrane helix</keyword>
<evidence type="ECO:0000256" key="1">
    <source>
        <dbReference type="SAM" id="MobiDB-lite"/>
    </source>
</evidence>
<feature type="compositionally biased region" description="Basic and acidic residues" evidence="1">
    <location>
        <begin position="191"/>
        <end position="210"/>
    </location>
</feature>
<reference evidence="3 4" key="1">
    <citation type="submission" date="2019-03" db="EMBL/GenBank/DDBJ databases">
        <title>Sequencing the genomes of 1000 actinobacteria strains.</title>
        <authorList>
            <person name="Klenk H.-P."/>
        </authorList>
    </citation>
    <scope>NUCLEOTIDE SEQUENCE [LARGE SCALE GENOMIC DNA]</scope>
    <source>
        <strain evidence="3 4">DSM 18936</strain>
    </source>
</reference>
<evidence type="ECO:0000313" key="3">
    <source>
        <dbReference type="EMBL" id="TDT16606.1"/>
    </source>
</evidence>
<feature type="compositionally biased region" description="Basic and acidic residues" evidence="1">
    <location>
        <begin position="109"/>
        <end position="128"/>
    </location>
</feature>
<feature type="transmembrane region" description="Helical" evidence="2">
    <location>
        <begin position="20"/>
        <end position="41"/>
    </location>
</feature>
<feature type="compositionally biased region" description="Basic and acidic residues" evidence="1">
    <location>
        <begin position="76"/>
        <end position="87"/>
    </location>
</feature>
<evidence type="ECO:0000256" key="2">
    <source>
        <dbReference type="SAM" id="Phobius"/>
    </source>
</evidence>
<feature type="region of interest" description="Disordered" evidence="1">
    <location>
        <begin position="76"/>
        <end position="222"/>
    </location>
</feature>
<dbReference type="RefSeq" id="WP_133868966.1">
    <property type="nucleotide sequence ID" value="NZ_SOAU01000001.1"/>
</dbReference>
<sequence>MIGASSFAVDIGDPDSTRTVWAIVALLVVMGLGLVMVAFWLRRSTRPDPEFLGPLELMGERTWRRGDPVWQRRRLDEVRPEGAEPLRRAAAPPRLDESFDAGPSVTGFDDLHDDGQDDREHAAERDADGIATSSDPTSPTRHTPSELPVTPLGDGSGDDVGVDAERDGSDEAGDSVADDRAATPLGSARPFLDDLPEHEIDPDEMRRAMEALDAELQPNRDD</sequence>
<keyword evidence="2" id="KW-0472">Membrane</keyword>
<dbReference type="Proteomes" id="UP000294558">
    <property type="component" value="Unassembled WGS sequence"/>
</dbReference>
<evidence type="ECO:0000313" key="4">
    <source>
        <dbReference type="Proteomes" id="UP000294558"/>
    </source>
</evidence>
<protein>
    <submittedName>
        <fullName evidence="3">Uncharacterized protein</fullName>
    </submittedName>
</protein>
<name>A0A4R7I1W5_9ACTN</name>
<proteinExistence type="predicted"/>
<gene>
    <name evidence="3" type="ORF">BDK89_2198</name>
</gene>
<comment type="caution">
    <text evidence="3">The sequence shown here is derived from an EMBL/GenBank/DDBJ whole genome shotgun (WGS) entry which is preliminary data.</text>
</comment>